<protein>
    <recommendedName>
        <fullName evidence="5">Probable RNA 2'-phosphotransferase</fullName>
        <ecNumber evidence="5">2.7.1.-</ecNumber>
    </recommendedName>
</protein>
<dbReference type="Gene3D" id="3.20.170.30">
    <property type="match status" value="1"/>
</dbReference>
<evidence type="ECO:0000256" key="5">
    <source>
        <dbReference type="HAMAP-Rule" id="MF_00299"/>
    </source>
</evidence>
<dbReference type="InterPro" id="IPR022928">
    <property type="entry name" value="RNA_2'-PTrans_KptA"/>
</dbReference>
<dbReference type="PANTHER" id="PTHR12684">
    <property type="entry name" value="PUTATIVE PHOSPHOTRANSFERASE"/>
    <property type="match status" value="1"/>
</dbReference>
<dbReference type="GO" id="GO:0016746">
    <property type="term" value="F:acyltransferase activity"/>
    <property type="evidence" value="ECO:0007669"/>
    <property type="project" value="UniProtKB-KW"/>
</dbReference>
<dbReference type="Proteomes" id="UP000005824">
    <property type="component" value="Unassembled WGS sequence"/>
</dbReference>
<dbReference type="Pfam" id="PF01885">
    <property type="entry name" value="PTS_2-RNA"/>
    <property type="match status" value="1"/>
</dbReference>
<dbReference type="STRING" id="497964.CfE428DRAFT_1979"/>
<name>B4CZ91_9BACT</name>
<dbReference type="InParanoid" id="B4CZ91"/>
<dbReference type="GO" id="GO:0006388">
    <property type="term" value="P:tRNA splicing, via endonucleolytic cleavage and ligation"/>
    <property type="evidence" value="ECO:0007669"/>
    <property type="project" value="UniProtKB-UniRule"/>
</dbReference>
<accession>B4CZ91</accession>
<evidence type="ECO:0000256" key="2">
    <source>
        <dbReference type="ARBA" id="ARBA00022679"/>
    </source>
</evidence>
<sequence length="188" mass="21280">MNEKERTRTSKFLSLVLRHEPEKVGLELDSAGWVEVEMLLAACRQHGVAIERAELEEIVVTNEKKRFAFSDDGRRIRANQGHSIEVSLGYTPQVPPARLFHGTATRFLDSIRSDGLKKMERHHVHLSADEETAHKVGQRHGKPLILLIKADAMHAANHSFFLSENGVWLTDAVPVAFIEFPEDKTLRN</sequence>
<reference evidence="6 7" key="1">
    <citation type="journal article" date="2011" name="J. Bacteriol.">
        <title>Genome sequence of Chthoniobacter flavus Ellin428, an aerobic heterotrophic soil bacterium.</title>
        <authorList>
            <person name="Kant R."/>
            <person name="van Passel M.W."/>
            <person name="Palva A."/>
            <person name="Lucas S."/>
            <person name="Lapidus A."/>
            <person name="Glavina Del Rio T."/>
            <person name="Dalin E."/>
            <person name="Tice H."/>
            <person name="Bruce D."/>
            <person name="Goodwin L."/>
            <person name="Pitluck S."/>
            <person name="Larimer F.W."/>
            <person name="Land M.L."/>
            <person name="Hauser L."/>
            <person name="Sangwan P."/>
            <person name="de Vos W.M."/>
            <person name="Janssen P.H."/>
            <person name="Smidt H."/>
        </authorList>
    </citation>
    <scope>NUCLEOTIDE SEQUENCE [LARGE SCALE GENOMIC DNA]</scope>
    <source>
        <strain evidence="6 7">Ellin428</strain>
    </source>
</reference>
<evidence type="ECO:0000313" key="7">
    <source>
        <dbReference type="Proteomes" id="UP000005824"/>
    </source>
</evidence>
<dbReference type="GO" id="GO:0000215">
    <property type="term" value="F:tRNA 2'-phosphotransferase activity"/>
    <property type="evidence" value="ECO:0007669"/>
    <property type="project" value="TreeGrafter"/>
</dbReference>
<organism evidence="6 7">
    <name type="scientific">Chthoniobacter flavus Ellin428</name>
    <dbReference type="NCBI Taxonomy" id="497964"/>
    <lineage>
        <taxon>Bacteria</taxon>
        <taxon>Pseudomonadati</taxon>
        <taxon>Verrucomicrobiota</taxon>
        <taxon>Spartobacteria</taxon>
        <taxon>Chthoniobacterales</taxon>
        <taxon>Chthoniobacteraceae</taxon>
        <taxon>Chthoniobacter</taxon>
    </lineage>
</organism>
<comment type="function">
    <text evidence="4 5">Removes the 2'-phosphate from RNA via an intermediate in which the phosphate is ADP-ribosylated by NAD followed by a presumed transesterification to release the RNA and generate ADP-ribose 1''-2''-cyclic phosphate (APPR&gt;P). May function as an ADP-ribosylase.</text>
</comment>
<keyword evidence="6" id="KW-0012">Acyltransferase</keyword>
<evidence type="ECO:0000256" key="1">
    <source>
        <dbReference type="ARBA" id="ARBA00009836"/>
    </source>
</evidence>
<dbReference type="InterPro" id="IPR042080">
    <property type="entry name" value="RNA_2'-PTrans_N"/>
</dbReference>
<dbReference type="AlphaFoldDB" id="B4CZ91"/>
<dbReference type="EMBL" id="ABVL01000004">
    <property type="protein sequence ID" value="EDY20782.1"/>
    <property type="molecule type" value="Genomic_DNA"/>
</dbReference>
<dbReference type="GO" id="GO:0003950">
    <property type="term" value="F:NAD+ poly-ADP-ribosyltransferase activity"/>
    <property type="evidence" value="ECO:0007669"/>
    <property type="project" value="InterPro"/>
</dbReference>
<dbReference type="PANTHER" id="PTHR12684:SF2">
    <property type="entry name" value="TRNA 2'-PHOSPHOTRANSFERASE 1"/>
    <property type="match status" value="1"/>
</dbReference>
<dbReference type="HAMAP" id="MF_00299">
    <property type="entry name" value="KptA"/>
    <property type="match status" value="1"/>
</dbReference>
<dbReference type="InterPro" id="IPR002745">
    <property type="entry name" value="Ptrans_KptA/Tpt1"/>
</dbReference>
<dbReference type="FunCoup" id="B4CZ91">
    <property type="interactions" value="169"/>
</dbReference>
<dbReference type="SUPFAM" id="SSF56399">
    <property type="entry name" value="ADP-ribosylation"/>
    <property type="match status" value="1"/>
</dbReference>
<dbReference type="eggNOG" id="COG1859">
    <property type="taxonomic scope" value="Bacteria"/>
</dbReference>
<dbReference type="InterPro" id="IPR042081">
    <property type="entry name" value="RNA_2'-PTrans_C"/>
</dbReference>
<comment type="caution">
    <text evidence="6">The sequence shown here is derived from an EMBL/GenBank/DDBJ whole genome shotgun (WGS) entry which is preliminary data.</text>
</comment>
<keyword evidence="2 5" id="KW-0808">Transferase</keyword>
<dbReference type="Gene3D" id="1.10.10.970">
    <property type="entry name" value="RNA 2'-phosphotransferase, Tpt1/KptA family, N-terminal domain"/>
    <property type="match status" value="1"/>
</dbReference>
<dbReference type="EC" id="2.7.1.-" evidence="5"/>
<dbReference type="RefSeq" id="WP_006979304.1">
    <property type="nucleotide sequence ID" value="NZ_ABVL01000004.1"/>
</dbReference>
<keyword evidence="3 5" id="KW-0520">NAD</keyword>
<gene>
    <name evidence="5" type="primary">kptA</name>
    <name evidence="6" type="ORF">CfE428DRAFT_1979</name>
</gene>
<evidence type="ECO:0000256" key="3">
    <source>
        <dbReference type="ARBA" id="ARBA00023027"/>
    </source>
</evidence>
<dbReference type="NCBIfam" id="NF002014">
    <property type="entry name" value="PRK00819.1-4"/>
    <property type="match status" value="1"/>
</dbReference>
<evidence type="ECO:0000313" key="6">
    <source>
        <dbReference type="EMBL" id="EDY20782.1"/>
    </source>
</evidence>
<keyword evidence="7" id="KW-1185">Reference proteome</keyword>
<proteinExistence type="inferred from homology"/>
<comment type="similarity">
    <text evidence="1 5">Belongs to the KptA/TPT1 family.</text>
</comment>
<evidence type="ECO:0000256" key="4">
    <source>
        <dbReference type="ARBA" id="ARBA00025212"/>
    </source>
</evidence>